<dbReference type="Proteomes" id="UP000006671">
    <property type="component" value="Unassembled WGS sequence"/>
</dbReference>
<dbReference type="OrthoDB" id="10681067at2759"/>
<name>D2VVD6_NAEGR</name>
<dbReference type="RefSeq" id="XP_002672037.1">
    <property type="nucleotide sequence ID" value="XM_002671991.1"/>
</dbReference>
<protein>
    <submittedName>
        <fullName evidence="1">Predicted protein</fullName>
    </submittedName>
</protein>
<dbReference type="GeneID" id="8853485"/>
<accession>D2VVD6</accession>
<dbReference type="InParanoid" id="D2VVD6"/>
<dbReference type="InterPro" id="IPR011044">
    <property type="entry name" value="Quino_amine_DH_bsu"/>
</dbReference>
<reference evidence="1 2" key="1">
    <citation type="journal article" date="2010" name="Cell">
        <title>The genome of Naegleria gruberi illuminates early eukaryotic versatility.</title>
        <authorList>
            <person name="Fritz-Laylin L.K."/>
            <person name="Prochnik S.E."/>
            <person name="Ginger M.L."/>
            <person name="Dacks J.B."/>
            <person name="Carpenter M.L."/>
            <person name="Field M.C."/>
            <person name="Kuo A."/>
            <person name="Paredez A."/>
            <person name="Chapman J."/>
            <person name="Pham J."/>
            <person name="Shu S."/>
            <person name="Neupane R."/>
            <person name="Cipriano M."/>
            <person name="Mancuso J."/>
            <person name="Tu H."/>
            <person name="Salamov A."/>
            <person name="Lindquist E."/>
            <person name="Shapiro H."/>
            <person name="Lucas S."/>
            <person name="Grigoriev I.V."/>
            <person name="Cande W.Z."/>
            <person name="Fulton C."/>
            <person name="Rokhsar D.S."/>
            <person name="Dawson S.C."/>
        </authorList>
    </citation>
    <scope>NUCLEOTIDE SEQUENCE [LARGE SCALE GENOMIC DNA]</scope>
    <source>
        <strain evidence="1 2">NEG-M</strain>
    </source>
</reference>
<dbReference type="KEGG" id="ngr:NAEGRDRAFT_72978"/>
<keyword evidence="2" id="KW-1185">Reference proteome</keyword>
<dbReference type="VEuPathDB" id="AmoebaDB:NAEGRDRAFT_72978"/>
<evidence type="ECO:0000313" key="2">
    <source>
        <dbReference type="Proteomes" id="UP000006671"/>
    </source>
</evidence>
<gene>
    <name evidence="1" type="ORF">NAEGRDRAFT_72978</name>
</gene>
<sequence>MSDDCVILSLIDFKALYNDEDNSTIKEFGWLRKMFRNPKIPFSYNFIKSGFFDLEKVENVDAEFVDIIISYQYNCFIIFTNDKIYFVDRSSNLLIHQIVFKTCVPLLDENNDELYTTGPTGVVKFKLSKLMRTNRWQDCVVWDKKIITMDMYGIDIYTTSSQRFLVINEATTDYLTFINCETGDLVEDFKPLIKLDGCSLLILENQELIIPFRNEIGIYQIAHESTGMPKVNISKSKPLPPSDFYGIVYDSSRQYIILTNTFTDSVLVLRRSDLEIVKEHKMDGKITGICLDERSGELLIASSGRIIKFK</sequence>
<dbReference type="SUPFAM" id="SSF50969">
    <property type="entry name" value="YVTN repeat-like/Quinoprotein amine dehydrogenase"/>
    <property type="match status" value="1"/>
</dbReference>
<organism evidence="2">
    <name type="scientific">Naegleria gruberi</name>
    <name type="common">Amoeba</name>
    <dbReference type="NCBI Taxonomy" id="5762"/>
    <lineage>
        <taxon>Eukaryota</taxon>
        <taxon>Discoba</taxon>
        <taxon>Heterolobosea</taxon>
        <taxon>Tetramitia</taxon>
        <taxon>Eutetramitia</taxon>
        <taxon>Vahlkampfiidae</taxon>
        <taxon>Naegleria</taxon>
    </lineage>
</organism>
<dbReference type="EMBL" id="GG738901">
    <property type="protein sequence ID" value="EFC39293.1"/>
    <property type="molecule type" value="Genomic_DNA"/>
</dbReference>
<evidence type="ECO:0000313" key="1">
    <source>
        <dbReference type="EMBL" id="EFC39293.1"/>
    </source>
</evidence>
<proteinExistence type="predicted"/>
<dbReference type="AlphaFoldDB" id="D2VVD6"/>